<reference evidence="1" key="1">
    <citation type="submission" date="2020-04" db="EMBL/GenBank/DDBJ databases">
        <authorList>
            <person name="Chiriac C."/>
            <person name="Salcher M."/>
            <person name="Ghai R."/>
            <person name="Kavagutti S V."/>
        </authorList>
    </citation>
    <scope>NUCLEOTIDE SEQUENCE</scope>
</reference>
<evidence type="ECO:0000313" key="1">
    <source>
        <dbReference type="EMBL" id="CAB4164491.1"/>
    </source>
</evidence>
<dbReference type="EMBL" id="LR796766">
    <property type="protein sequence ID" value="CAB4164491.1"/>
    <property type="molecule type" value="Genomic_DNA"/>
</dbReference>
<proteinExistence type="predicted"/>
<organism evidence="1">
    <name type="scientific">uncultured Caudovirales phage</name>
    <dbReference type="NCBI Taxonomy" id="2100421"/>
    <lineage>
        <taxon>Viruses</taxon>
        <taxon>Duplodnaviria</taxon>
        <taxon>Heunggongvirae</taxon>
        <taxon>Uroviricota</taxon>
        <taxon>Caudoviricetes</taxon>
        <taxon>Peduoviridae</taxon>
        <taxon>Maltschvirus</taxon>
        <taxon>Maltschvirus maltsch</taxon>
    </lineage>
</organism>
<sequence length="209" mass="24019">MIKEKPSHKFFERYVDNDLTQLSRYLLKLEKDLFDGVYPKVSKEYADTIYGVHNLGPRFNIFQCYNPQIHKLFSTLRDMTVEACSYYGIDYKKQAYMVQGWFNTDGIAEPPVDESNHYHDHLGGTGAPNFHGYYCVDAEPSVTYYKIGGQDKPVIENINKNNRAILSETGHPHGIGPWPFDKPRITIAYDISPVTHMSGSELQHWVPLP</sequence>
<accession>A0A6J5P531</accession>
<gene>
    <name evidence="1" type="ORF">UFOVP828_37</name>
</gene>
<protein>
    <submittedName>
        <fullName evidence="1">Uncharacterized protein</fullName>
    </submittedName>
</protein>
<name>A0A6J5P531_9CAUD</name>